<dbReference type="AlphaFoldDB" id="A0A918XJ01"/>
<dbReference type="InterPro" id="IPR029044">
    <property type="entry name" value="Nucleotide-diphossugar_trans"/>
</dbReference>
<keyword evidence="1" id="KW-0808">Transferase</keyword>
<keyword evidence="2" id="KW-1185">Reference proteome</keyword>
<name>A0A918XJ01_9GAMM</name>
<dbReference type="EMBL" id="BMYM01000001">
    <property type="protein sequence ID" value="GHD32826.1"/>
    <property type="molecule type" value="Genomic_DNA"/>
</dbReference>
<dbReference type="RefSeq" id="WP_189477215.1">
    <property type="nucleotide sequence ID" value="NZ_BMYM01000001.1"/>
</dbReference>
<dbReference type="Pfam" id="PF13641">
    <property type="entry name" value="Glyco_tranf_2_3"/>
    <property type="match status" value="1"/>
</dbReference>
<gene>
    <name evidence="1" type="primary">wbiF</name>
    <name evidence="1" type="ORF">GCM10007053_17560</name>
</gene>
<protein>
    <submittedName>
        <fullName evidence="1">Glycosyl transferase</fullName>
    </submittedName>
</protein>
<dbReference type="Gene3D" id="3.90.550.10">
    <property type="entry name" value="Spore Coat Polysaccharide Biosynthesis Protein SpsA, Chain A"/>
    <property type="match status" value="1"/>
</dbReference>
<dbReference type="PANTHER" id="PTHR43179">
    <property type="entry name" value="RHAMNOSYLTRANSFERASE WBBL"/>
    <property type="match status" value="1"/>
</dbReference>
<dbReference type="CDD" id="cd04186">
    <property type="entry name" value="GT_2_like_c"/>
    <property type="match status" value="1"/>
</dbReference>
<proteinExistence type="predicted"/>
<dbReference type="GO" id="GO:0016740">
    <property type="term" value="F:transferase activity"/>
    <property type="evidence" value="ECO:0007669"/>
    <property type="project" value="UniProtKB-KW"/>
</dbReference>
<dbReference type="Proteomes" id="UP000644693">
    <property type="component" value="Unassembled WGS sequence"/>
</dbReference>
<reference evidence="1" key="1">
    <citation type="journal article" date="2014" name="Int. J. Syst. Evol. Microbiol.">
        <title>Complete genome sequence of Corynebacterium casei LMG S-19264T (=DSM 44701T), isolated from a smear-ripened cheese.</title>
        <authorList>
            <consortium name="US DOE Joint Genome Institute (JGI-PGF)"/>
            <person name="Walter F."/>
            <person name="Albersmeier A."/>
            <person name="Kalinowski J."/>
            <person name="Ruckert C."/>
        </authorList>
    </citation>
    <scope>NUCLEOTIDE SEQUENCE</scope>
    <source>
        <strain evidence="1">KCTC 23430</strain>
    </source>
</reference>
<reference evidence="1" key="2">
    <citation type="submission" date="2020-09" db="EMBL/GenBank/DDBJ databases">
        <authorList>
            <person name="Sun Q."/>
            <person name="Kim S."/>
        </authorList>
    </citation>
    <scope>NUCLEOTIDE SEQUENCE</scope>
    <source>
        <strain evidence="1">KCTC 23430</strain>
    </source>
</reference>
<evidence type="ECO:0000313" key="1">
    <source>
        <dbReference type="EMBL" id="GHD32826.1"/>
    </source>
</evidence>
<comment type="caution">
    <text evidence="1">The sequence shown here is derived from an EMBL/GenBank/DDBJ whole genome shotgun (WGS) entry which is preliminary data.</text>
</comment>
<accession>A0A918XJ01</accession>
<sequence>MRAMVATRTDAPLTLSLSLVTYHNSLPQVETLLSSLAVAARYAAKQGLDVARLTVVDNSCSPVYAEKLRQLLTHRDWPIEATLVVNTCNDGFGAGHNQALPEEGSDVHLVLNPDVVLAPDALSQGLGYLQQQENVVLVSPRVTAPDGQQEFLCKRYPSVWVLFLRAFAPAWLRARYQQALSHYEYRDVCASDQAASIELASGCFMLVRSAALVDAGGFDERYFLYFEDFDLSLRLASAGELHYQPKVQITHAGGYAARKGLQHIRWFIAGGIRFFRQHGWRWI</sequence>
<organism evidence="1 2">
    <name type="scientific">Parahalioglobus pacificus</name>
    <dbReference type="NCBI Taxonomy" id="930806"/>
    <lineage>
        <taxon>Bacteria</taxon>
        <taxon>Pseudomonadati</taxon>
        <taxon>Pseudomonadota</taxon>
        <taxon>Gammaproteobacteria</taxon>
        <taxon>Cellvibrionales</taxon>
        <taxon>Halieaceae</taxon>
        <taxon>Parahalioglobus</taxon>
    </lineage>
</organism>
<evidence type="ECO:0000313" key="2">
    <source>
        <dbReference type="Proteomes" id="UP000644693"/>
    </source>
</evidence>
<dbReference type="SUPFAM" id="SSF53448">
    <property type="entry name" value="Nucleotide-diphospho-sugar transferases"/>
    <property type="match status" value="1"/>
</dbReference>
<dbReference type="PANTHER" id="PTHR43179:SF10">
    <property type="entry name" value="GLYCOSYL TRANSFERASE"/>
    <property type="match status" value="1"/>
</dbReference>